<feature type="domain" description="CCHC-type" evidence="3">
    <location>
        <begin position="15"/>
        <end position="31"/>
    </location>
</feature>
<proteinExistence type="predicted"/>
<dbReference type="InterPro" id="IPR036875">
    <property type="entry name" value="Znf_CCHC_sf"/>
</dbReference>
<evidence type="ECO:0000313" key="4">
    <source>
        <dbReference type="EMBL" id="KAL3086430.1"/>
    </source>
</evidence>
<dbReference type="GO" id="GO:0019899">
    <property type="term" value="F:enzyme binding"/>
    <property type="evidence" value="ECO:0007669"/>
    <property type="project" value="UniProtKB-ARBA"/>
</dbReference>
<dbReference type="EMBL" id="JBICCN010000204">
    <property type="protein sequence ID" value="KAL3086430.1"/>
    <property type="molecule type" value="Genomic_DNA"/>
</dbReference>
<comment type="caution">
    <text evidence="4">The sequence shown here is derived from an EMBL/GenBank/DDBJ whole genome shotgun (WGS) entry which is preliminary data.</text>
</comment>
<dbReference type="Gene3D" id="4.10.60.10">
    <property type="entry name" value="Zinc finger, CCHC-type"/>
    <property type="match status" value="1"/>
</dbReference>
<keyword evidence="1" id="KW-0479">Metal-binding</keyword>
<keyword evidence="1" id="KW-0863">Zinc-finger</keyword>
<accession>A0ABD2J772</accession>
<protein>
    <recommendedName>
        <fullName evidence="3">CCHC-type domain-containing protein</fullName>
    </recommendedName>
</protein>
<feature type="region of interest" description="Disordered" evidence="2">
    <location>
        <begin position="74"/>
        <end position="99"/>
    </location>
</feature>
<dbReference type="AlphaFoldDB" id="A0ABD2J772"/>
<evidence type="ECO:0000259" key="3">
    <source>
        <dbReference type="PROSITE" id="PS50158"/>
    </source>
</evidence>
<keyword evidence="5" id="KW-1185">Reference proteome</keyword>
<keyword evidence="1" id="KW-0862">Zinc</keyword>
<dbReference type="GO" id="GO:0008270">
    <property type="term" value="F:zinc ion binding"/>
    <property type="evidence" value="ECO:0007669"/>
    <property type="project" value="UniProtKB-KW"/>
</dbReference>
<dbReference type="Proteomes" id="UP001620645">
    <property type="component" value="Unassembled WGS sequence"/>
</dbReference>
<dbReference type="SMART" id="SM00343">
    <property type="entry name" value="ZnF_C2HC"/>
    <property type="match status" value="1"/>
</dbReference>
<evidence type="ECO:0000256" key="1">
    <source>
        <dbReference type="PROSITE-ProRule" id="PRU00047"/>
    </source>
</evidence>
<dbReference type="Pfam" id="PF00098">
    <property type="entry name" value="zf-CCHC"/>
    <property type="match status" value="1"/>
</dbReference>
<dbReference type="SUPFAM" id="SSF57756">
    <property type="entry name" value="Retrovirus zinc finger-like domains"/>
    <property type="match status" value="1"/>
</dbReference>
<reference evidence="4 5" key="1">
    <citation type="submission" date="2024-10" db="EMBL/GenBank/DDBJ databases">
        <authorList>
            <person name="Kim D."/>
        </authorList>
    </citation>
    <scope>NUCLEOTIDE SEQUENCE [LARGE SCALE GENOMIC DNA]</scope>
    <source>
        <strain evidence="4">Taebaek</strain>
    </source>
</reference>
<name>A0ABD2J772_HETSC</name>
<evidence type="ECO:0000313" key="5">
    <source>
        <dbReference type="Proteomes" id="UP001620645"/>
    </source>
</evidence>
<evidence type="ECO:0000256" key="2">
    <source>
        <dbReference type="SAM" id="MobiDB-lite"/>
    </source>
</evidence>
<organism evidence="4 5">
    <name type="scientific">Heterodera schachtii</name>
    <name type="common">Sugarbeet cyst nematode worm</name>
    <name type="synonym">Tylenchus schachtii</name>
    <dbReference type="NCBI Taxonomy" id="97005"/>
    <lineage>
        <taxon>Eukaryota</taxon>
        <taxon>Metazoa</taxon>
        <taxon>Ecdysozoa</taxon>
        <taxon>Nematoda</taxon>
        <taxon>Chromadorea</taxon>
        <taxon>Rhabditida</taxon>
        <taxon>Tylenchina</taxon>
        <taxon>Tylenchomorpha</taxon>
        <taxon>Tylenchoidea</taxon>
        <taxon>Heteroderidae</taxon>
        <taxon>Heteroderinae</taxon>
        <taxon>Heterodera</taxon>
    </lineage>
</organism>
<gene>
    <name evidence="4" type="ORF">niasHS_008004</name>
</gene>
<dbReference type="PROSITE" id="PS50158">
    <property type="entry name" value="ZF_CCHC"/>
    <property type="match status" value="1"/>
</dbReference>
<feature type="compositionally biased region" description="Polar residues" evidence="2">
    <location>
        <begin position="76"/>
        <end position="87"/>
    </location>
</feature>
<dbReference type="InterPro" id="IPR001878">
    <property type="entry name" value="Znf_CCHC"/>
</dbReference>
<sequence length="99" mass="11377">MEDEVALPGNLHEVRCFKCGRSGHFDRECRDGGDRDHGRRVWRNWGDARGRTGRGETATRTKSMRVRPLRLHQRTLRTSARSSITSEETNKCEAIGPFH</sequence>